<evidence type="ECO:0000256" key="1">
    <source>
        <dbReference type="SAM" id="MobiDB-lite"/>
    </source>
</evidence>
<accession>A0A6J4J8F1</accession>
<protein>
    <submittedName>
        <fullName evidence="2">N-acetyl-gamma-glutamyl-phosphate reductase</fullName>
        <ecNumber evidence="2">1.2.1.38</ecNumber>
    </submittedName>
</protein>
<proteinExistence type="predicted"/>
<dbReference type="GO" id="GO:0003942">
    <property type="term" value="F:N-acetyl-gamma-glutamyl-phosphate reductase activity"/>
    <property type="evidence" value="ECO:0007669"/>
    <property type="project" value="UniProtKB-EC"/>
</dbReference>
<dbReference type="AlphaFoldDB" id="A0A6J4J8F1"/>
<reference evidence="2" key="1">
    <citation type="submission" date="2020-02" db="EMBL/GenBank/DDBJ databases">
        <authorList>
            <person name="Meier V. D."/>
        </authorList>
    </citation>
    <scope>NUCLEOTIDE SEQUENCE</scope>
    <source>
        <strain evidence="2">AVDCRST_MAG10</strain>
    </source>
</reference>
<feature type="non-terminal residue" evidence="2">
    <location>
        <position position="1"/>
    </location>
</feature>
<evidence type="ECO:0000313" key="2">
    <source>
        <dbReference type="EMBL" id="CAA9273368.1"/>
    </source>
</evidence>
<feature type="region of interest" description="Disordered" evidence="1">
    <location>
        <begin position="1"/>
        <end position="340"/>
    </location>
</feature>
<feature type="compositionally biased region" description="Basic residues" evidence="1">
    <location>
        <begin position="170"/>
        <end position="185"/>
    </location>
</feature>
<name>A0A6J4J8F1_9ACTN</name>
<dbReference type="EMBL" id="CADCTB010000208">
    <property type="protein sequence ID" value="CAA9273368.1"/>
    <property type="molecule type" value="Genomic_DNA"/>
</dbReference>
<sequence length="340" mass="36170">GSGRGRRSVGLCGSRAPPPVPLPSRPGCGVGDGRHPGGDTSRRALSEPGRRLPRTGVRAVRSRAGDRRRTGLPGPPPRGVAAAHACPARRRGEGRRPGGRLPAARPGRVRALVRRGARGTGPARPVRLRAPRTPSGPHRQGRRRGVRRVLPHGGRPGPGAADGGRCNRDHGHHRGRGERRLRRRPGPQARHPLRDRQPGLHRLRPARPPPHAGDGAVGRRIPPVHPAPRAHDPGHPGHLLRPPGARHHAVDGGDPGPAGRRLRRRAVRGGVGRQPLDQGHLGIERRAPLGPLRRAHRMDPRPGRPGQPGQGGVGAGGAVRQPPPGPRRDCRPFLDRGVSV</sequence>
<organism evidence="2">
    <name type="scientific">uncultured Acidimicrobiales bacterium</name>
    <dbReference type="NCBI Taxonomy" id="310071"/>
    <lineage>
        <taxon>Bacteria</taxon>
        <taxon>Bacillati</taxon>
        <taxon>Actinomycetota</taxon>
        <taxon>Acidimicrobiia</taxon>
        <taxon>Acidimicrobiales</taxon>
        <taxon>environmental samples</taxon>
    </lineage>
</organism>
<gene>
    <name evidence="2" type="ORF">AVDCRST_MAG10-3421</name>
</gene>
<feature type="compositionally biased region" description="Basic and acidic residues" evidence="1">
    <location>
        <begin position="32"/>
        <end position="50"/>
    </location>
</feature>
<feature type="compositionally biased region" description="Gly residues" evidence="1">
    <location>
        <begin position="306"/>
        <end position="317"/>
    </location>
</feature>
<feature type="non-terminal residue" evidence="2">
    <location>
        <position position="340"/>
    </location>
</feature>
<feature type="compositionally biased region" description="Basic residues" evidence="1">
    <location>
        <begin position="107"/>
        <end position="117"/>
    </location>
</feature>
<feature type="compositionally biased region" description="Basic residues" evidence="1">
    <location>
        <begin position="139"/>
        <end position="150"/>
    </location>
</feature>
<dbReference type="EC" id="1.2.1.38" evidence="2"/>
<keyword evidence="2" id="KW-0560">Oxidoreductase</keyword>